<evidence type="ECO:0000256" key="1">
    <source>
        <dbReference type="ARBA" id="ARBA00022679"/>
    </source>
</evidence>
<evidence type="ECO:0000256" key="2">
    <source>
        <dbReference type="SAM" id="MobiDB-lite"/>
    </source>
</evidence>
<comment type="caution">
    <text evidence="3">The sequence shown here is derived from an EMBL/GenBank/DDBJ whole genome shotgun (WGS) entry which is preliminary data.</text>
</comment>
<feature type="compositionally biased region" description="Polar residues" evidence="2">
    <location>
        <begin position="244"/>
        <end position="262"/>
    </location>
</feature>
<evidence type="ECO:0000313" key="4">
    <source>
        <dbReference type="Proteomes" id="UP001271890"/>
    </source>
</evidence>
<dbReference type="PANTHER" id="PTHR32385:SF15">
    <property type="entry name" value="INOSITOL PHOSPHOCERAMIDE MANNOSYLTRANSFERASE 1"/>
    <property type="match status" value="1"/>
</dbReference>
<keyword evidence="1" id="KW-0808">Transferase</keyword>
<dbReference type="SUPFAM" id="SSF53448">
    <property type="entry name" value="Nucleotide-diphospho-sugar transferases"/>
    <property type="match status" value="1"/>
</dbReference>
<dbReference type="InterPro" id="IPR051706">
    <property type="entry name" value="Glycosyltransferase_domain"/>
</dbReference>
<dbReference type="InterPro" id="IPR029044">
    <property type="entry name" value="Nucleotide-diphossugar_trans"/>
</dbReference>
<dbReference type="EMBL" id="VCDN01000027">
    <property type="protein sequence ID" value="MDX7987307.1"/>
    <property type="molecule type" value="Genomic_DNA"/>
</dbReference>
<feature type="compositionally biased region" description="Polar residues" evidence="2">
    <location>
        <begin position="279"/>
        <end position="291"/>
    </location>
</feature>
<name>A0ABU4S923_9GAMM</name>
<dbReference type="PANTHER" id="PTHR32385">
    <property type="entry name" value="MANNOSYL PHOSPHORYLINOSITOL CERAMIDE SYNTHASE"/>
    <property type="match status" value="1"/>
</dbReference>
<gene>
    <name evidence="3" type="ORF">FE392_08175</name>
</gene>
<dbReference type="InterPro" id="IPR007577">
    <property type="entry name" value="GlycoTrfase_DXD_sugar-bd_CS"/>
</dbReference>
<reference evidence="4" key="1">
    <citation type="journal article" date="2024" name="Toxins">
        <title>Genome Sequence Analysis of Native Xenorhabdus Strains Isolated from Entomopathogenic Nematodes in Argentina.</title>
        <authorList>
            <person name="Palma L."/>
            <person name="Frizzo L."/>
            <person name="Kaiser S."/>
            <person name="Berry C."/>
            <person name="Caballero P."/>
            <person name="Bode H.B."/>
            <person name="Del Valle E.E."/>
        </authorList>
    </citation>
    <scope>NUCLEOTIDE SEQUENCE [LARGE SCALE GENOMIC DNA]</scope>
    <source>
        <strain evidence="4">12</strain>
    </source>
</reference>
<proteinExistence type="predicted"/>
<keyword evidence="4" id="KW-1185">Reference proteome</keyword>
<sequence>MNIPKKIHYFWVGNNIPEKFMENIIKMKLANPGFEVHLWTNNNSLFLNTFRSMTKSFGEIFGCEFDKIRYGSNEVLIRNIKDAFELLNKDPLILIGAALTSEPQEINFLILESLFYRNIHGYYKNYALASDIARLVILYVEGGIYLDVDVELKLNSKDPISDLLKTTKAKFKDNCAPLDIAFGDITAGKEPTGALENKAWVYNSFGGNAIIAAPPKSKKILALLRLSQKKFNINKNYYDLNKTLRPSNKPRNINSHYPSNPINPGKQIQLINLADPSKPIQNKSNNQNGFPNNPYDKYPHGNKDTWSASRVIPDFRSDITIENTGPKLYEKYLRDIDKDRLPNEKRPSAKFRIEENDNRLFRKVNADKSNWGTVEKKDIGHTDDAEFPSRSGFTSMYDQKIKQFMKKW</sequence>
<dbReference type="Proteomes" id="UP001271890">
    <property type="component" value="Unassembled WGS sequence"/>
</dbReference>
<dbReference type="Pfam" id="PF04488">
    <property type="entry name" value="Gly_transf_sug"/>
    <property type="match status" value="1"/>
</dbReference>
<protein>
    <submittedName>
        <fullName evidence="3">Uncharacterized protein</fullName>
    </submittedName>
</protein>
<feature type="region of interest" description="Disordered" evidence="2">
    <location>
        <begin position="242"/>
        <end position="302"/>
    </location>
</feature>
<dbReference type="RefSeq" id="WP_319929741.1">
    <property type="nucleotide sequence ID" value="NZ_VCDN01000027.1"/>
</dbReference>
<dbReference type="Gene3D" id="3.90.550.20">
    <property type="match status" value="1"/>
</dbReference>
<evidence type="ECO:0000313" key="3">
    <source>
        <dbReference type="EMBL" id="MDX7987307.1"/>
    </source>
</evidence>
<organism evidence="3 4">
    <name type="scientific">Xenorhabdus santafensis</name>
    <dbReference type="NCBI Taxonomy" id="2582833"/>
    <lineage>
        <taxon>Bacteria</taxon>
        <taxon>Pseudomonadati</taxon>
        <taxon>Pseudomonadota</taxon>
        <taxon>Gammaproteobacteria</taxon>
        <taxon>Enterobacterales</taxon>
        <taxon>Morganellaceae</taxon>
        <taxon>Xenorhabdus</taxon>
    </lineage>
</organism>
<accession>A0ABU4S923</accession>